<dbReference type="PANTHER" id="PTHR10000:SF55">
    <property type="entry name" value="5-AMINO-6-(5-PHOSPHO-D-RIBITYLAMINO)URACIL PHOSPHATASE YCSE"/>
    <property type="match status" value="1"/>
</dbReference>
<gene>
    <name evidence="1" type="ORF">CBF29_11810</name>
</gene>
<reference evidence="1 2" key="1">
    <citation type="submission" date="2017-05" db="EMBL/GenBank/DDBJ databases">
        <title>Vagococcus spp. assemblies.</title>
        <authorList>
            <person name="Gulvik C.A."/>
        </authorList>
    </citation>
    <scope>NUCLEOTIDE SEQUENCE [LARGE SCALE GENOMIC DNA]</scope>
    <source>
        <strain evidence="1 2">CCUG 51432</strain>
    </source>
</reference>
<dbReference type="Gene3D" id="3.30.1240.10">
    <property type="match status" value="1"/>
</dbReference>
<dbReference type="EMBL" id="NGKA01000023">
    <property type="protein sequence ID" value="RSU09267.1"/>
    <property type="molecule type" value="Genomic_DNA"/>
</dbReference>
<evidence type="ECO:0000313" key="2">
    <source>
        <dbReference type="Proteomes" id="UP000287605"/>
    </source>
</evidence>
<dbReference type="Gene3D" id="3.40.50.1000">
    <property type="entry name" value="HAD superfamily/HAD-like"/>
    <property type="match status" value="1"/>
</dbReference>
<dbReference type="CDD" id="cd07516">
    <property type="entry name" value="HAD_Pase"/>
    <property type="match status" value="1"/>
</dbReference>
<dbReference type="RefSeq" id="WP_126809928.1">
    <property type="nucleotide sequence ID" value="NZ_NGKA01000023.1"/>
</dbReference>
<keyword evidence="2" id="KW-1185">Reference proteome</keyword>
<evidence type="ECO:0000313" key="1">
    <source>
        <dbReference type="EMBL" id="RSU09267.1"/>
    </source>
</evidence>
<comment type="caution">
    <text evidence="1">The sequence shown here is derived from an EMBL/GenBank/DDBJ whole genome shotgun (WGS) entry which is preliminary data.</text>
</comment>
<dbReference type="OrthoDB" id="9806027at2"/>
<dbReference type="GO" id="GO:0016791">
    <property type="term" value="F:phosphatase activity"/>
    <property type="evidence" value="ECO:0007669"/>
    <property type="project" value="UniProtKB-ARBA"/>
</dbReference>
<name>A0A430AMX5_9ENTE</name>
<dbReference type="PANTHER" id="PTHR10000">
    <property type="entry name" value="PHOSPHOSERINE PHOSPHATASE"/>
    <property type="match status" value="1"/>
</dbReference>
<dbReference type="AlphaFoldDB" id="A0A430AMX5"/>
<dbReference type="PROSITE" id="PS01229">
    <property type="entry name" value="COF_2"/>
    <property type="match status" value="1"/>
</dbReference>
<dbReference type="InterPro" id="IPR036412">
    <property type="entry name" value="HAD-like_sf"/>
</dbReference>
<proteinExistence type="predicted"/>
<dbReference type="GO" id="GO:0000287">
    <property type="term" value="F:magnesium ion binding"/>
    <property type="evidence" value="ECO:0007669"/>
    <property type="project" value="TreeGrafter"/>
</dbReference>
<organism evidence="1 2">
    <name type="scientific">Vagococcus elongatus</name>
    <dbReference type="NCBI Taxonomy" id="180344"/>
    <lineage>
        <taxon>Bacteria</taxon>
        <taxon>Bacillati</taxon>
        <taxon>Bacillota</taxon>
        <taxon>Bacilli</taxon>
        <taxon>Lactobacillales</taxon>
        <taxon>Enterococcaceae</taxon>
        <taxon>Vagococcus</taxon>
    </lineage>
</organism>
<dbReference type="SFLD" id="SFLDG01140">
    <property type="entry name" value="C2.B:_Phosphomannomutase_and_P"/>
    <property type="match status" value="1"/>
</dbReference>
<dbReference type="SFLD" id="SFLDG01144">
    <property type="entry name" value="C2.B.4:_PGP_Like"/>
    <property type="match status" value="1"/>
</dbReference>
<dbReference type="NCBIfam" id="TIGR00099">
    <property type="entry name" value="Cof-subfamily"/>
    <property type="match status" value="1"/>
</dbReference>
<dbReference type="Proteomes" id="UP000287605">
    <property type="component" value="Unassembled WGS sequence"/>
</dbReference>
<protein>
    <submittedName>
        <fullName evidence="1">HAD family hydrolase</fullName>
    </submittedName>
</protein>
<dbReference type="NCBIfam" id="TIGR01484">
    <property type="entry name" value="HAD-SF-IIB"/>
    <property type="match status" value="1"/>
</dbReference>
<accession>A0A430AMX5</accession>
<dbReference type="InterPro" id="IPR000150">
    <property type="entry name" value="Cof"/>
</dbReference>
<keyword evidence="1" id="KW-0378">Hydrolase</keyword>
<dbReference type="InterPro" id="IPR023214">
    <property type="entry name" value="HAD_sf"/>
</dbReference>
<dbReference type="InterPro" id="IPR006379">
    <property type="entry name" value="HAD-SF_hydro_IIB"/>
</dbReference>
<sequence>MIQLIASDMDGTLLGKKMEVLQENVEAIRFAEEHGVKFVIATGRNLSEARPPLEDVGITCPIIAVNGAQAFDENRNELFTIEINKDSASEIVKTLEDDQVYFEICADGHVYSNSPAQRIENMAMNLANMMPHLTFKMALSMATSQLDVLPIKYIDDYQRLLEDDTARILKFIAFSHEEAKVLAPIRKNVEKLPDLIVTSSYPNNIEINHQYAQKGIAVKRIADKMGIPMENVMTIGDNLNDVSMLGVAGVSFAMGNAEMDVKNVAKYVTDVHSEAGVGKAIRRAIEENL</sequence>
<dbReference type="SUPFAM" id="SSF56784">
    <property type="entry name" value="HAD-like"/>
    <property type="match status" value="1"/>
</dbReference>
<dbReference type="GO" id="GO:0005829">
    <property type="term" value="C:cytosol"/>
    <property type="evidence" value="ECO:0007669"/>
    <property type="project" value="TreeGrafter"/>
</dbReference>
<dbReference type="Pfam" id="PF08282">
    <property type="entry name" value="Hydrolase_3"/>
    <property type="match status" value="1"/>
</dbReference>
<dbReference type="SFLD" id="SFLDS00003">
    <property type="entry name" value="Haloacid_Dehalogenase"/>
    <property type="match status" value="1"/>
</dbReference>